<feature type="region of interest" description="Disordered" evidence="2">
    <location>
        <begin position="204"/>
        <end position="239"/>
    </location>
</feature>
<proteinExistence type="predicted"/>
<dbReference type="Gene3D" id="2.60.200.20">
    <property type="match status" value="1"/>
</dbReference>
<dbReference type="SMART" id="SM00240">
    <property type="entry name" value="FHA"/>
    <property type="match status" value="1"/>
</dbReference>
<feature type="compositionally biased region" description="Basic and acidic residues" evidence="2">
    <location>
        <begin position="46"/>
        <end position="72"/>
    </location>
</feature>
<dbReference type="Pfam" id="PF00498">
    <property type="entry name" value="FHA"/>
    <property type="match status" value="1"/>
</dbReference>
<reference evidence="4" key="1">
    <citation type="submission" date="2021-01" db="EMBL/GenBank/DDBJ databases">
        <authorList>
            <person name="Corre E."/>
            <person name="Pelletier E."/>
            <person name="Niang G."/>
            <person name="Scheremetjew M."/>
            <person name="Finn R."/>
            <person name="Kale V."/>
            <person name="Holt S."/>
            <person name="Cochrane G."/>
            <person name="Meng A."/>
            <person name="Brown T."/>
            <person name="Cohen L."/>
        </authorList>
    </citation>
    <scope>NUCLEOTIDE SEQUENCE</scope>
    <source>
        <strain evidence="4">CCMP325</strain>
    </source>
</reference>
<organism evidence="4">
    <name type="scientific">Hanusia phi</name>
    <dbReference type="NCBI Taxonomy" id="3032"/>
    <lineage>
        <taxon>Eukaryota</taxon>
        <taxon>Cryptophyceae</taxon>
        <taxon>Pyrenomonadales</taxon>
        <taxon>Geminigeraceae</taxon>
        <taxon>Hanusia</taxon>
    </lineage>
</organism>
<gene>
    <name evidence="4" type="ORF">HPHI1048_LOCUS17561</name>
</gene>
<protein>
    <recommendedName>
        <fullName evidence="3">FHA domain-containing protein</fullName>
    </recommendedName>
</protein>
<evidence type="ECO:0000256" key="1">
    <source>
        <dbReference type="SAM" id="Coils"/>
    </source>
</evidence>
<evidence type="ECO:0000313" key="4">
    <source>
        <dbReference type="EMBL" id="CAD8497216.1"/>
    </source>
</evidence>
<dbReference type="InterPro" id="IPR008984">
    <property type="entry name" value="SMAD_FHA_dom_sf"/>
</dbReference>
<keyword evidence="1" id="KW-0175">Coiled coil</keyword>
<accession>A0A7S0EX07</accession>
<dbReference type="InterPro" id="IPR000253">
    <property type="entry name" value="FHA_dom"/>
</dbReference>
<feature type="region of interest" description="Disordered" evidence="2">
    <location>
        <begin position="309"/>
        <end position="373"/>
    </location>
</feature>
<feature type="coiled-coil region" evidence="1">
    <location>
        <begin position="243"/>
        <end position="277"/>
    </location>
</feature>
<dbReference type="CDD" id="cd00060">
    <property type="entry name" value="FHA"/>
    <property type="match status" value="1"/>
</dbReference>
<dbReference type="PROSITE" id="PS50006">
    <property type="entry name" value="FHA_DOMAIN"/>
    <property type="match status" value="1"/>
</dbReference>
<name>A0A7S0EX07_9CRYP</name>
<dbReference type="AlphaFoldDB" id="A0A7S0EX07"/>
<dbReference type="SUPFAM" id="SSF49879">
    <property type="entry name" value="SMAD/FHA domain"/>
    <property type="match status" value="1"/>
</dbReference>
<dbReference type="EMBL" id="HBEO01026088">
    <property type="protein sequence ID" value="CAD8497216.1"/>
    <property type="molecule type" value="Transcribed_RNA"/>
</dbReference>
<feature type="domain" description="FHA" evidence="3">
    <location>
        <begin position="407"/>
        <end position="460"/>
    </location>
</feature>
<feature type="compositionally biased region" description="Low complexity" evidence="2">
    <location>
        <begin position="1"/>
        <end position="30"/>
    </location>
</feature>
<evidence type="ECO:0000259" key="3">
    <source>
        <dbReference type="PROSITE" id="PS50006"/>
    </source>
</evidence>
<evidence type="ECO:0000256" key="2">
    <source>
        <dbReference type="SAM" id="MobiDB-lite"/>
    </source>
</evidence>
<sequence length="495" mass="54780">MDSYGSDSSGSSDWSPTASASLSSSSVASSYLGRGNLDRYGAYEPARQDEADEHGNVTEHKTFTREVTDPKRSRAVAKAGSILRKTAEMSEKLNHLLDGLASGQSFTDTSSKMPKKVLNVSSNKGIQQLEAELELVNKRLRLLKQSKPPAGHEHIALASVDTQYVAEPDEIPFPRNFEKVEQSSENAVKVSDQRLFQDIQQLATTQPVSSGKQESRQDTVKAPQSGSLLPARPWRDDSDAPLEVLLSNELGKAREELKEQQRTNESLQRSIKDLLGQVKKRDETIQHLFSLVSERDFTIAMLKQTQAPANATYREGRSSQSRKKSLTSRSRMGDGDEIEEDGSRQQSMRTTSKLQRRASRVSTIAEESSVRDTARSMEDAPLLHRTLVLLDQDSNIRYTVSSYDEPFTIGRSSNCSLPLDRKLHPSVSRTHAKIYFDSSAQAFDIQDSSTTGTAVNDDSFQNEVFKELQVGDVITIGGAATGKRFLVESITDTPE</sequence>
<feature type="compositionally biased region" description="Polar residues" evidence="2">
    <location>
        <begin position="344"/>
        <end position="353"/>
    </location>
</feature>
<feature type="region of interest" description="Disordered" evidence="2">
    <location>
        <begin position="1"/>
        <end position="79"/>
    </location>
</feature>